<organism evidence="2 3">
    <name type="scientific">Ancylostoma ceylanicum</name>
    <dbReference type="NCBI Taxonomy" id="53326"/>
    <lineage>
        <taxon>Eukaryota</taxon>
        <taxon>Metazoa</taxon>
        <taxon>Ecdysozoa</taxon>
        <taxon>Nematoda</taxon>
        <taxon>Chromadorea</taxon>
        <taxon>Rhabditida</taxon>
        <taxon>Rhabditina</taxon>
        <taxon>Rhabditomorpha</taxon>
        <taxon>Strongyloidea</taxon>
        <taxon>Ancylostomatidae</taxon>
        <taxon>Ancylostomatinae</taxon>
        <taxon>Ancylostoma</taxon>
    </lineage>
</organism>
<proteinExistence type="predicted"/>
<sequence length="106" mass="11957">MKFFPTTLVGDRNEKQTSSRAAKQRQQTATNKQQQSAGQLPRGEKYAHEPGQPVLDKLATLPSMQFLSSHKFTLIFQTLTVGRKVLLHPKFSVNPWSIHLARASQL</sequence>
<dbReference type="AlphaFoldDB" id="A0A016VRY2"/>
<dbReference type="Proteomes" id="UP000024635">
    <property type="component" value="Unassembled WGS sequence"/>
</dbReference>
<evidence type="ECO:0000256" key="1">
    <source>
        <dbReference type="SAM" id="MobiDB-lite"/>
    </source>
</evidence>
<evidence type="ECO:0000313" key="2">
    <source>
        <dbReference type="EMBL" id="EYC30031.1"/>
    </source>
</evidence>
<evidence type="ECO:0000313" key="3">
    <source>
        <dbReference type="Proteomes" id="UP000024635"/>
    </source>
</evidence>
<feature type="region of interest" description="Disordered" evidence="1">
    <location>
        <begin position="1"/>
        <end position="49"/>
    </location>
</feature>
<name>A0A016VRY2_9BILA</name>
<comment type="caution">
    <text evidence="2">The sequence shown here is derived from an EMBL/GenBank/DDBJ whole genome shotgun (WGS) entry which is preliminary data.</text>
</comment>
<dbReference type="EMBL" id="JARK01001341">
    <property type="protein sequence ID" value="EYC30031.1"/>
    <property type="molecule type" value="Genomic_DNA"/>
</dbReference>
<keyword evidence="3" id="KW-1185">Reference proteome</keyword>
<gene>
    <name evidence="2" type="primary">Acey_s0005.g2407</name>
    <name evidence="2" type="ORF">Y032_0005g2407</name>
</gene>
<protein>
    <submittedName>
        <fullName evidence="2">Uncharacterized protein</fullName>
    </submittedName>
</protein>
<feature type="compositionally biased region" description="Low complexity" evidence="1">
    <location>
        <begin position="19"/>
        <end position="37"/>
    </location>
</feature>
<reference evidence="3" key="1">
    <citation type="journal article" date="2015" name="Nat. Genet.">
        <title>The genome and transcriptome of the zoonotic hookworm Ancylostoma ceylanicum identify infection-specific gene families.</title>
        <authorList>
            <person name="Schwarz E.M."/>
            <person name="Hu Y."/>
            <person name="Antoshechkin I."/>
            <person name="Miller M.M."/>
            <person name="Sternberg P.W."/>
            <person name="Aroian R.V."/>
        </authorList>
    </citation>
    <scope>NUCLEOTIDE SEQUENCE</scope>
    <source>
        <strain evidence="3">HY135</strain>
    </source>
</reference>
<accession>A0A016VRY2</accession>